<reference evidence="1" key="1">
    <citation type="journal article" date="2020" name="Nature">
        <title>Giant virus diversity and host interactions through global metagenomics.</title>
        <authorList>
            <person name="Schulz F."/>
            <person name="Roux S."/>
            <person name="Paez-Espino D."/>
            <person name="Jungbluth S."/>
            <person name="Walsh D.A."/>
            <person name="Denef V.J."/>
            <person name="McMahon K.D."/>
            <person name="Konstantinidis K.T."/>
            <person name="Eloe-Fadrosh E.A."/>
            <person name="Kyrpides N.C."/>
            <person name="Woyke T."/>
        </authorList>
    </citation>
    <scope>NUCLEOTIDE SEQUENCE</scope>
    <source>
        <strain evidence="1">GVMAG-M-3300023179-92</strain>
    </source>
</reference>
<proteinExistence type="predicted"/>
<name>A0A6C0HEV2_9ZZZZ</name>
<dbReference type="AlphaFoldDB" id="A0A6C0HEV2"/>
<organism evidence="1">
    <name type="scientific">viral metagenome</name>
    <dbReference type="NCBI Taxonomy" id="1070528"/>
    <lineage>
        <taxon>unclassified sequences</taxon>
        <taxon>metagenomes</taxon>
        <taxon>organismal metagenomes</taxon>
    </lineage>
</organism>
<protein>
    <submittedName>
        <fullName evidence="1">Uncharacterized protein</fullName>
    </submittedName>
</protein>
<evidence type="ECO:0000313" key="1">
    <source>
        <dbReference type="EMBL" id="QHT78543.1"/>
    </source>
</evidence>
<dbReference type="EMBL" id="MN739934">
    <property type="protein sequence ID" value="QHT78543.1"/>
    <property type="molecule type" value="Genomic_DNA"/>
</dbReference>
<sequence>MEYTNFGMYAIKVLLSNSSKSTLDEKNLETISNLKFIGTIQPGERIDSKTLQVEHPGIFTSIKRFLTGESRTALYEFVTITIHRIFEIINAKCNSESISDKYMCKNMINDLINSIIGLKNIQKTYEKDKKFYCEIDTLIESVRAKLTELEIKHSEIFTLDTVKDENQKELIKSIETPKNKNK</sequence>
<accession>A0A6C0HEV2</accession>